<keyword evidence="1" id="KW-1133">Transmembrane helix</keyword>
<dbReference type="InterPro" id="IPR000620">
    <property type="entry name" value="EamA_dom"/>
</dbReference>
<dbReference type="AlphaFoldDB" id="A0A0U3EU45"/>
<feature type="transmembrane region" description="Helical" evidence="1">
    <location>
        <begin position="12"/>
        <end position="31"/>
    </location>
</feature>
<feature type="transmembrane region" description="Helical" evidence="1">
    <location>
        <begin position="37"/>
        <end position="58"/>
    </location>
</feature>
<name>A0A0U3EU45_9HYPH</name>
<feature type="transmembrane region" description="Helical" evidence="1">
    <location>
        <begin position="124"/>
        <end position="141"/>
    </location>
</feature>
<organism evidence="3 4">
    <name type="scientific">Pannonibacter phragmitetus</name>
    <dbReference type="NCBI Taxonomy" id="121719"/>
    <lineage>
        <taxon>Bacteria</taxon>
        <taxon>Pseudomonadati</taxon>
        <taxon>Pseudomonadota</taxon>
        <taxon>Alphaproteobacteria</taxon>
        <taxon>Hyphomicrobiales</taxon>
        <taxon>Stappiaceae</taxon>
        <taxon>Pannonibacter</taxon>
    </lineage>
</organism>
<feature type="domain" description="EamA" evidence="2">
    <location>
        <begin position="14"/>
        <end position="139"/>
    </location>
</feature>
<dbReference type="Proteomes" id="UP000064921">
    <property type="component" value="Chromosome"/>
</dbReference>
<proteinExistence type="predicted"/>
<reference evidence="3 4" key="1">
    <citation type="submission" date="2015-10" db="EMBL/GenBank/DDBJ databases">
        <title>The world's first case of liver abscess caused by Pannonibacter phragmitetus.</title>
        <authorList>
            <person name="Ming D."/>
            <person name="Wang M."/>
            <person name="Zhou Y."/>
            <person name="Jiang T."/>
            <person name="Hu S."/>
        </authorList>
    </citation>
    <scope>NUCLEOTIDE SEQUENCE [LARGE SCALE GENOMIC DNA]</scope>
    <source>
        <strain evidence="3 4">31801</strain>
    </source>
</reference>
<dbReference type="STRING" id="121719.APZ00_23725"/>
<keyword evidence="1" id="KW-0812">Transmembrane</keyword>
<evidence type="ECO:0000313" key="4">
    <source>
        <dbReference type="Proteomes" id="UP000064921"/>
    </source>
</evidence>
<feature type="transmembrane region" description="Helical" evidence="1">
    <location>
        <begin position="96"/>
        <end position="117"/>
    </location>
</feature>
<dbReference type="RefSeq" id="WP_058900433.1">
    <property type="nucleotide sequence ID" value="NZ_CP013068.1"/>
</dbReference>
<gene>
    <name evidence="3" type="ORF">APZ00_23725</name>
</gene>
<feature type="transmembrane region" description="Helical" evidence="1">
    <location>
        <begin position="185"/>
        <end position="202"/>
    </location>
</feature>
<feature type="domain" description="EamA" evidence="2">
    <location>
        <begin position="156"/>
        <end position="283"/>
    </location>
</feature>
<dbReference type="GO" id="GO:0016020">
    <property type="term" value="C:membrane"/>
    <property type="evidence" value="ECO:0007669"/>
    <property type="project" value="InterPro"/>
</dbReference>
<evidence type="ECO:0000259" key="2">
    <source>
        <dbReference type="Pfam" id="PF00892"/>
    </source>
</evidence>
<keyword evidence="4" id="KW-1185">Reference proteome</keyword>
<sequence length="288" mass="29588">MTSTHARGTAEMTAAMIISGTVGLFVVLSGQPVLNIVFWRCVFGAGVLLAVCAGLGLFRRRRISLPQAGLAALGGVAIAINWILLFAAYSRASISVATAVYNTQPFMLAVMAAVIFGEKLTASRLGWMVMAFAGMLAIIQGRPGAVTGAGAGGYLVGVGLALGAAFFYAAAAIIAKKLKGIPPHLIALIQLATGLLMLAPLADFGQMPADLHAWALIVTLGVIHTGFMYVLLYGAIQKLPASLAGSLSFIYPAVAIVADFLVFGIRLEPLQMAGVAVILLAAAGAAFG</sequence>
<dbReference type="Gene3D" id="1.10.3730.20">
    <property type="match status" value="1"/>
</dbReference>
<protein>
    <submittedName>
        <fullName evidence="3">Multidrug DMT transporter permease</fullName>
    </submittedName>
</protein>
<evidence type="ECO:0000256" key="1">
    <source>
        <dbReference type="SAM" id="Phobius"/>
    </source>
</evidence>
<dbReference type="SUPFAM" id="SSF103481">
    <property type="entry name" value="Multidrug resistance efflux transporter EmrE"/>
    <property type="match status" value="2"/>
</dbReference>
<feature type="transmembrane region" description="Helical" evidence="1">
    <location>
        <begin position="269"/>
        <end position="287"/>
    </location>
</feature>
<dbReference type="Pfam" id="PF00892">
    <property type="entry name" value="EamA"/>
    <property type="match status" value="2"/>
</dbReference>
<keyword evidence="1" id="KW-0472">Membrane</keyword>
<dbReference type="EMBL" id="CP013068">
    <property type="protein sequence ID" value="ALV29679.1"/>
    <property type="molecule type" value="Genomic_DNA"/>
</dbReference>
<evidence type="ECO:0000313" key="3">
    <source>
        <dbReference type="EMBL" id="ALV29679.1"/>
    </source>
</evidence>
<dbReference type="InterPro" id="IPR037185">
    <property type="entry name" value="EmrE-like"/>
</dbReference>
<dbReference type="PANTHER" id="PTHR22911">
    <property type="entry name" value="ACYL-MALONYL CONDENSING ENZYME-RELATED"/>
    <property type="match status" value="1"/>
</dbReference>
<feature type="transmembrane region" description="Helical" evidence="1">
    <location>
        <begin position="243"/>
        <end position="263"/>
    </location>
</feature>
<accession>A0A0U3EU45</accession>
<dbReference type="KEGG" id="pphr:APZ00_23725"/>
<feature type="transmembrane region" description="Helical" evidence="1">
    <location>
        <begin position="153"/>
        <end position="173"/>
    </location>
</feature>
<dbReference type="PANTHER" id="PTHR22911:SF102">
    <property type="entry name" value="MEMBRANE PROTEIN"/>
    <property type="match status" value="1"/>
</dbReference>
<feature type="transmembrane region" description="Helical" evidence="1">
    <location>
        <begin position="214"/>
        <end position="236"/>
    </location>
</feature>
<feature type="transmembrane region" description="Helical" evidence="1">
    <location>
        <begin position="70"/>
        <end position="90"/>
    </location>
</feature>